<feature type="transmembrane region" description="Helical" evidence="6">
    <location>
        <begin position="27"/>
        <end position="47"/>
    </location>
</feature>
<keyword evidence="4 6" id="KW-1133">Transmembrane helix</keyword>
<dbReference type="RefSeq" id="WP_213098841.1">
    <property type="nucleotide sequence ID" value="NZ_JAGYPN010000002.1"/>
</dbReference>
<protein>
    <submittedName>
        <fullName evidence="7">YfcC family protein</fullName>
    </submittedName>
</protein>
<keyword evidence="5 6" id="KW-0472">Membrane</keyword>
<feature type="transmembrane region" description="Helical" evidence="6">
    <location>
        <begin position="130"/>
        <end position="149"/>
    </location>
</feature>
<feature type="transmembrane region" description="Helical" evidence="6">
    <location>
        <begin position="324"/>
        <end position="345"/>
    </location>
</feature>
<evidence type="ECO:0000256" key="2">
    <source>
        <dbReference type="ARBA" id="ARBA00022475"/>
    </source>
</evidence>
<sequence>MSTQSSKEYSNQPADFKQTKEPKIKNINAFVLIFFVIVTAAILTYIVPAGEYERVEVDGRSIVNPDSFQFTDPSPVGFFKIFTSVHTGMINGAGIIFFVLIVGGAFGILKSTGAMDALIMTISRKLANKEMLLIPVLMLFFAAGGTLMGMSEETIIYVAIITPLAIALGFDAIVGFAIVSLGANIGFMSAVLNPFNVGVAQSIAELPTFSGIGMRLALLTTFYIAGVIYVYRYARKIKANPQLRFLGNFQKKKEYLQQADTKMETRHKWVLSVFLLNFIVLIIGVLKYDWYITEIAGLFLLSGIMIGLIGKLSASNIADGFMDGAKEVIGGALIIGFAQAILVVFQDGKLMDSILYYASSLLTQLSPAFNAVGMFFVQLFLNFLVPSGSGQAALTMPIMAPLSDLVGVTRQTAVLAFQLGDGITNSIFPTAGVLIAGLAIAGIPYTRWVKWVLPFILIEVAIGVVFLIIAQAIQYGPF</sequence>
<evidence type="ECO:0000313" key="7">
    <source>
        <dbReference type="EMBL" id="MBS4223865.1"/>
    </source>
</evidence>
<dbReference type="Proteomes" id="UP000676456">
    <property type="component" value="Unassembled WGS sequence"/>
</dbReference>
<gene>
    <name evidence="7" type="ORF">KHA91_14010</name>
</gene>
<dbReference type="InterPro" id="IPR051679">
    <property type="entry name" value="DASS-Related_Transporters"/>
</dbReference>
<organism evidence="7 8">
    <name type="scientific">Lederbergia citrea</name>
    <dbReference type="NCBI Taxonomy" id="2833581"/>
    <lineage>
        <taxon>Bacteria</taxon>
        <taxon>Bacillati</taxon>
        <taxon>Bacillota</taxon>
        <taxon>Bacilli</taxon>
        <taxon>Bacillales</taxon>
        <taxon>Bacillaceae</taxon>
        <taxon>Lederbergia</taxon>
    </lineage>
</organism>
<proteinExistence type="predicted"/>
<feature type="transmembrane region" description="Helical" evidence="6">
    <location>
        <begin position="216"/>
        <end position="234"/>
    </location>
</feature>
<name>A0A942UND3_9BACI</name>
<comment type="subcellular location">
    <subcellularLocation>
        <location evidence="1">Cell membrane</location>
        <topology evidence="1">Multi-pass membrane protein</topology>
    </subcellularLocation>
</comment>
<dbReference type="PANTHER" id="PTHR43652:SF2">
    <property type="entry name" value="BASIC AMINO ACID ANTIPORTER YFCC-RELATED"/>
    <property type="match status" value="1"/>
</dbReference>
<feature type="transmembrane region" description="Helical" evidence="6">
    <location>
        <begin position="269"/>
        <end position="286"/>
    </location>
</feature>
<reference evidence="7 8" key="1">
    <citation type="submission" date="2021-05" db="EMBL/GenBank/DDBJ databases">
        <title>Novel Bacillus species.</title>
        <authorList>
            <person name="Liu G."/>
        </authorList>
    </citation>
    <scope>NUCLEOTIDE SEQUENCE [LARGE SCALE GENOMIC DNA]</scope>
    <source>
        <strain evidence="7 8">FJAT-49682</strain>
    </source>
</reference>
<feature type="transmembrane region" description="Helical" evidence="6">
    <location>
        <begin position="451"/>
        <end position="473"/>
    </location>
</feature>
<evidence type="ECO:0000256" key="6">
    <source>
        <dbReference type="SAM" id="Phobius"/>
    </source>
</evidence>
<feature type="transmembrane region" description="Helical" evidence="6">
    <location>
        <begin position="427"/>
        <end position="445"/>
    </location>
</feature>
<evidence type="ECO:0000313" key="8">
    <source>
        <dbReference type="Proteomes" id="UP000676456"/>
    </source>
</evidence>
<keyword evidence="3 6" id="KW-0812">Transmembrane</keyword>
<keyword evidence="8" id="KW-1185">Reference proteome</keyword>
<feature type="transmembrane region" description="Helical" evidence="6">
    <location>
        <begin position="155"/>
        <end position="178"/>
    </location>
</feature>
<dbReference type="Pfam" id="PF03606">
    <property type="entry name" value="DcuC"/>
    <property type="match status" value="1"/>
</dbReference>
<dbReference type="InterPro" id="IPR018385">
    <property type="entry name" value="C4_dicarb_anaerob_car-like"/>
</dbReference>
<dbReference type="PANTHER" id="PTHR43652">
    <property type="entry name" value="BASIC AMINO ACID ANTIPORTER YFCC-RELATED"/>
    <property type="match status" value="1"/>
</dbReference>
<feature type="transmembrane region" description="Helical" evidence="6">
    <location>
        <begin position="292"/>
        <end position="312"/>
    </location>
</feature>
<evidence type="ECO:0000256" key="4">
    <source>
        <dbReference type="ARBA" id="ARBA00022989"/>
    </source>
</evidence>
<accession>A0A942UND3</accession>
<evidence type="ECO:0000256" key="5">
    <source>
        <dbReference type="ARBA" id="ARBA00023136"/>
    </source>
</evidence>
<dbReference type="EMBL" id="JAGYPN010000002">
    <property type="protein sequence ID" value="MBS4223865.1"/>
    <property type="molecule type" value="Genomic_DNA"/>
</dbReference>
<evidence type="ECO:0000256" key="3">
    <source>
        <dbReference type="ARBA" id="ARBA00022692"/>
    </source>
</evidence>
<feature type="transmembrane region" description="Helical" evidence="6">
    <location>
        <begin position="89"/>
        <end position="109"/>
    </location>
</feature>
<feature type="transmembrane region" description="Helical" evidence="6">
    <location>
        <begin position="185"/>
        <end position="204"/>
    </location>
</feature>
<dbReference type="GO" id="GO:0005886">
    <property type="term" value="C:plasma membrane"/>
    <property type="evidence" value="ECO:0007669"/>
    <property type="project" value="UniProtKB-SubCell"/>
</dbReference>
<comment type="caution">
    <text evidence="7">The sequence shown here is derived from an EMBL/GenBank/DDBJ whole genome shotgun (WGS) entry which is preliminary data.</text>
</comment>
<keyword evidence="2" id="KW-1003">Cell membrane</keyword>
<dbReference type="AlphaFoldDB" id="A0A942UND3"/>
<evidence type="ECO:0000256" key="1">
    <source>
        <dbReference type="ARBA" id="ARBA00004651"/>
    </source>
</evidence>